<dbReference type="Pfam" id="PF08282">
    <property type="entry name" value="Hydrolase_3"/>
    <property type="match status" value="1"/>
</dbReference>
<evidence type="ECO:0000256" key="7">
    <source>
        <dbReference type="ARBA" id="ARBA00013066"/>
    </source>
</evidence>
<dbReference type="GO" id="GO:0019143">
    <property type="term" value="F:3-deoxy-manno-octulosonate-8-phosphatase activity"/>
    <property type="evidence" value="ECO:0007669"/>
    <property type="project" value="UniProtKB-UniRule"/>
</dbReference>
<dbReference type="SUPFAM" id="SSF56784">
    <property type="entry name" value="HAD-like"/>
    <property type="match status" value="1"/>
</dbReference>
<dbReference type="InterPro" id="IPR036412">
    <property type="entry name" value="HAD-like_sf"/>
</dbReference>
<feature type="binding site" evidence="15">
    <location>
        <position position="34"/>
    </location>
    <ligand>
        <name>substrate</name>
    </ligand>
</feature>
<dbReference type="PANTHER" id="PTHR21485">
    <property type="entry name" value="HAD SUPERFAMILY MEMBERS CMAS AND KDSC"/>
    <property type="match status" value="1"/>
</dbReference>
<protein>
    <recommendedName>
        <fullName evidence="8 14">3-deoxy-D-manno-octulosonate 8-phosphate phosphatase KdsC</fullName>
        <ecNumber evidence="7 14">3.1.3.45</ecNumber>
    </recommendedName>
    <alternativeName>
        <fullName evidence="13 14">KDO 8-P phosphatase</fullName>
    </alternativeName>
</protein>
<dbReference type="OrthoDB" id="9805604at2"/>
<accession>A0A451DAR2</accession>
<keyword evidence="10 14" id="KW-0378">Hydrolase</keyword>
<dbReference type="RefSeq" id="WP_157988720.1">
    <property type="nucleotide sequence ID" value="NZ_LR217715.1"/>
</dbReference>
<evidence type="ECO:0000256" key="8">
    <source>
        <dbReference type="ARBA" id="ARBA00020092"/>
    </source>
</evidence>
<evidence type="ECO:0000256" key="13">
    <source>
        <dbReference type="ARBA" id="ARBA00031051"/>
    </source>
</evidence>
<evidence type="ECO:0000256" key="5">
    <source>
        <dbReference type="ARBA" id="ARBA00005893"/>
    </source>
</evidence>
<evidence type="ECO:0000256" key="1">
    <source>
        <dbReference type="ARBA" id="ARBA00000898"/>
    </source>
</evidence>
<evidence type="ECO:0000256" key="2">
    <source>
        <dbReference type="ARBA" id="ARBA00001946"/>
    </source>
</evidence>
<reference evidence="16 17" key="1">
    <citation type="submission" date="2019-02" db="EMBL/GenBank/DDBJ databases">
        <authorList>
            <person name="Manzano-Marin A."/>
            <person name="Manzano-Marin A."/>
        </authorList>
    </citation>
    <scope>NUCLEOTIDE SEQUENCE [LARGE SCALE GENOMIC DNA]</scope>
    <source>
        <strain evidence="16 17">ErCikochiana</strain>
    </source>
</reference>
<dbReference type="Gene3D" id="3.40.50.1000">
    <property type="entry name" value="HAD superfamily/HAD-like"/>
    <property type="match status" value="1"/>
</dbReference>
<dbReference type="NCBIfam" id="TIGR01670">
    <property type="entry name" value="KdsC-phosphatas"/>
    <property type="match status" value="1"/>
</dbReference>
<evidence type="ECO:0000313" key="17">
    <source>
        <dbReference type="Proteomes" id="UP000294368"/>
    </source>
</evidence>
<dbReference type="GO" id="GO:0009103">
    <property type="term" value="P:lipopolysaccharide biosynthetic process"/>
    <property type="evidence" value="ECO:0007669"/>
    <property type="project" value="UniProtKB-UniRule"/>
</dbReference>
<dbReference type="PIRSF" id="PIRSF006118">
    <property type="entry name" value="KDO8-P_Ptase"/>
    <property type="match status" value="1"/>
</dbReference>
<dbReference type="SFLD" id="SFLDS00003">
    <property type="entry name" value="Haloacid_Dehalogenase"/>
    <property type="match status" value="1"/>
</dbReference>
<evidence type="ECO:0000256" key="10">
    <source>
        <dbReference type="ARBA" id="ARBA00022801"/>
    </source>
</evidence>
<comment type="pathway">
    <text evidence="3 14">Bacterial outer membrane biogenesis; lipopolysaccharide biosynthesis.</text>
</comment>
<evidence type="ECO:0000256" key="11">
    <source>
        <dbReference type="ARBA" id="ARBA00022842"/>
    </source>
</evidence>
<dbReference type="SFLD" id="SFLDG01138">
    <property type="entry name" value="C1.6.2:_Deoxy-d-mannose-octulo"/>
    <property type="match status" value="1"/>
</dbReference>
<name>A0A451DAR2_9GAMM</name>
<dbReference type="UniPathway" id="UPA00357">
    <property type="reaction ID" value="UER00475"/>
</dbReference>
<dbReference type="InterPro" id="IPR023214">
    <property type="entry name" value="HAD_sf"/>
</dbReference>
<evidence type="ECO:0000256" key="9">
    <source>
        <dbReference type="ARBA" id="ARBA00022723"/>
    </source>
</evidence>
<comment type="similarity">
    <text evidence="5 14">Belongs to the KdsC family.</text>
</comment>
<dbReference type="InterPro" id="IPR010023">
    <property type="entry name" value="KdsC_fam"/>
</dbReference>
<sequence length="184" mass="20205">MNHQEETLTTCYGPVSQQVMRQAQNIQLLICDADGVMSNGIVYQGNSGEELKGFHVRDGYGIKCLLAAKIEVAIITGRESQLLQDRCTTLGIKHLYQGCSNKIKPFHLLLEQLHLTADEVAYIGDDLLDWPVMAKVGLKVTVSNAHPILLPKVHYVTRLAGGNGAVREICDLILIAQGKLVLDD</sequence>
<dbReference type="EMBL" id="LR217715">
    <property type="protein sequence ID" value="VFP83384.1"/>
    <property type="molecule type" value="Genomic_DNA"/>
</dbReference>
<dbReference type="NCBIfam" id="NF007019">
    <property type="entry name" value="PRK09484.1"/>
    <property type="match status" value="1"/>
</dbReference>
<evidence type="ECO:0000256" key="15">
    <source>
        <dbReference type="PIRSR" id="PIRSR006118-2"/>
    </source>
</evidence>
<comment type="pathway">
    <text evidence="4 14">Carbohydrate biosynthesis; 3-deoxy-D-manno-octulosonate biosynthesis; 3-deoxy-D-manno-octulosonate from D-ribulose 5-phosphate: step 3/3.</text>
</comment>
<dbReference type="SFLD" id="SFLDG01136">
    <property type="entry name" value="C1.6:_Phosphoserine_Phosphatas"/>
    <property type="match status" value="1"/>
</dbReference>
<comment type="cofactor">
    <cofactor evidence="2 14 15">
        <name>Mg(2+)</name>
        <dbReference type="ChEBI" id="CHEBI:18420"/>
    </cofactor>
</comment>
<dbReference type="FunFam" id="3.40.50.1000:FF:000029">
    <property type="entry name" value="3-deoxy-D-manno-octulosonate 8-phosphate phosphatase KdsC"/>
    <property type="match status" value="1"/>
</dbReference>
<evidence type="ECO:0000256" key="12">
    <source>
        <dbReference type="ARBA" id="ARBA00022985"/>
    </source>
</evidence>
<evidence type="ECO:0000256" key="3">
    <source>
        <dbReference type="ARBA" id="ARBA00004756"/>
    </source>
</evidence>
<keyword evidence="9 14" id="KW-0479">Metal-binding</keyword>
<evidence type="ECO:0000256" key="4">
    <source>
        <dbReference type="ARBA" id="ARBA00004807"/>
    </source>
</evidence>
<dbReference type="GO" id="GO:0046872">
    <property type="term" value="F:metal ion binding"/>
    <property type="evidence" value="ECO:0007669"/>
    <property type="project" value="UniProtKB-UniRule"/>
</dbReference>
<dbReference type="InterPro" id="IPR050793">
    <property type="entry name" value="CMP-NeuNAc_synthase"/>
</dbReference>
<dbReference type="EC" id="3.1.3.45" evidence="7 14"/>
<gene>
    <name evidence="16" type="primary">kdsC</name>
    <name evidence="16" type="ORF">ERCIKOCA2762_642</name>
</gene>
<proteinExistence type="inferred from homology"/>
<comment type="subunit">
    <text evidence="6 14">Homotetramer.</text>
</comment>
<feature type="binding site" evidence="15">
    <location>
        <position position="32"/>
    </location>
    <ligand>
        <name>Mg(2+)</name>
        <dbReference type="ChEBI" id="CHEBI:18420"/>
    </ligand>
</feature>
<dbReference type="GO" id="GO:0008781">
    <property type="term" value="F:N-acylneuraminate cytidylyltransferase activity"/>
    <property type="evidence" value="ECO:0007669"/>
    <property type="project" value="TreeGrafter"/>
</dbReference>
<comment type="function">
    <text evidence="14">Catalyzes the hydrolysis of 3-deoxy-D-manno-octulosonate 8-phosphate (KDO 8-P) to 3-deoxy-D-manno-octulosonate (KDO) and inorganic phosphate.</text>
</comment>
<dbReference type="UniPathway" id="UPA00030"/>
<evidence type="ECO:0000256" key="6">
    <source>
        <dbReference type="ARBA" id="ARBA00011881"/>
    </source>
</evidence>
<keyword evidence="12 14" id="KW-0448">Lipopolysaccharide biosynthesis</keyword>
<organism evidence="16 17">
    <name type="scientific">Candidatus Erwinia haradaeae</name>
    <dbReference type="NCBI Taxonomy" id="1922217"/>
    <lineage>
        <taxon>Bacteria</taxon>
        <taxon>Pseudomonadati</taxon>
        <taxon>Pseudomonadota</taxon>
        <taxon>Gammaproteobacteria</taxon>
        <taxon>Enterobacterales</taxon>
        <taxon>Erwiniaceae</taxon>
        <taxon>Erwinia</taxon>
    </lineage>
</organism>
<keyword evidence="11 14" id="KW-0460">Magnesium</keyword>
<comment type="catalytic activity">
    <reaction evidence="1 14">
        <text>3-deoxy-alpha-D-manno-2-octulosonate-8-phosphate + H2O = 3-deoxy-alpha-D-manno-oct-2-ulosonate + phosphate</text>
        <dbReference type="Rhea" id="RHEA:11500"/>
        <dbReference type="ChEBI" id="CHEBI:15377"/>
        <dbReference type="ChEBI" id="CHEBI:43474"/>
        <dbReference type="ChEBI" id="CHEBI:85985"/>
        <dbReference type="ChEBI" id="CHEBI:85986"/>
        <dbReference type="EC" id="3.1.3.45"/>
    </reaction>
</comment>
<dbReference type="PANTHER" id="PTHR21485:SF6">
    <property type="entry name" value="N-ACYLNEURAMINATE CYTIDYLYLTRANSFERASE-RELATED"/>
    <property type="match status" value="1"/>
</dbReference>
<dbReference type="AlphaFoldDB" id="A0A451DAR2"/>
<evidence type="ECO:0000256" key="14">
    <source>
        <dbReference type="PIRNR" id="PIRNR006118"/>
    </source>
</evidence>
<dbReference type="Proteomes" id="UP000294368">
    <property type="component" value="Chromosome"/>
</dbReference>
<dbReference type="CDD" id="cd01630">
    <property type="entry name" value="HAD_KDO-like"/>
    <property type="match status" value="1"/>
</dbReference>
<feature type="binding site" evidence="15">
    <location>
        <position position="125"/>
    </location>
    <ligand>
        <name>Mg(2+)</name>
        <dbReference type="ChEBI" id="CHEBI:18420"/>
    </ligand>
</feature>
<evidence type="ECO:0000313" key="16">
    <source>
        <dbReference type="EMBL" id="VFP83384.1"/>
    </source>
</evidence>